<dbReference type="GO" id="GO:0005506">
    <property type="term" value="F:iron ion binding"/>
    <property type="evidence" value="ECO:0007669"/>
    <property type="project" value="UniProtKB-ARBA"/>
</dbReference>
<dbReference type="GO" id="GO:0016706">
    <property type="term" value="F:2-oxoglutarate-dependent dioxygenase activity"/>
    <property type="evidence" value="ECO:0007669"/>
    <property type="project" value="UniProtKB-ARBA"/>
</dbReference>
<organism evidence="3 4">
    <name type="scientific">Halomonas daqiaonensis</name>
    <dbReference type="NCBI Taxonomy" id="650850"/>
    <lineage>
        <taxon>Bacteria</taxon>
        <taxon>Pseudomonadati</taxon>
        <taxon>Pseudomonadota</taxon>
        <taxon>Gammaproteobacteria</taxon>
        <taxon>Oceanospirillales</taxon>
        <taxon>Halomonadaceae</taxon>
        <taxon>Halomonas</taxon>
    </lineage>
</organism>
<evidence type="ECO:0000256" key="1">
    <source>
        <dbReference type="ARBA" id="ARBA00022723"/>
    </source>
</evidence>
<sequence length="263" mass="30171">MYTGMTMTDYDHRMDEEGWIIFEKAVDNDLVAEMKADVLKWIDLCEKYQVERGLNDLGDGTAHQTVGGNDSLDRFYHMHLFHDYIARYFDDKPYILCCSTPTAGYAHKRNYLHSVHRDIGSYISCYKARLNMIVMLDDFTVENGATQVLPGSHHKEQKPTDEEFGASCVPITGPAGSVVFFNSYLWHRGGQNRTNDSRVALTSGFTRPFFKPQVDYARMLGEEYGRNLSPLTRQLLGYNSRVPVSLDEWYRPDGARFYQKGQG</sequence>
<protein>
    <submittedName>
        <fullName evidence="3">Ectoine hydroxylase-related dioxygenase, phytanoyl-CoA dioxygenase (PhyH) family</fullName>
    </submittedName>
</protein>
<dbReference type="InterPro" id="IPR008775">
    <property type="entry name" value="Phytyl_CoA_dOase-like"/>
</dbReference>
<evidence type="ECO:0000313" key="3">
    <source>
        <dbReference type="EMBL" id="SEK48946.1"/>
    </source>
</evidence>
<keyword evidence="3" id="KW-0560">Oxidoreductase</keyword>
<gene>
    <name evidence="3" type="ORF">SAMN04488129_102204</name>
</gene>
<evidence type="ECO:0000313" key="4">
    <source>
        <dbReference type="Proteomes" id="UP000198807"/>
    </source>
</evidence>
<dbReference type="STRING" id="650850.SAMN04488129_102204"/>
<dbReference type="SUPFAM" id="SSF51197">
    <property type="entry name" value="Clavaminate synthase-like"/>
    <property type="match status" value="1"/>
</dbReference>
<keyword evidence="4" id="KW-1185">Reference proteome</keyword>
<proteinExistence type="predicted"/>
<dbReference type="OrthoDB" id="9796766at2"/>
<dbReference type="PANTHER" id="PTHR20883">
    <property type="entry name" value="PHYTANOYL-COA DIOXYGENASE DOMAIN CONTAINING 1"/>
    <property type="match status" value="1"/>
</dbReference>
<dbReference type="Gene3D" id="2.60.120.620">
    <property type="entry name" value="q2cbj1_9rhob like domain"/>
    <property type="match status" value="1"/>
</dbReference>
<dbReference type="EMBL" id="FOBC01000002">
    <property type="protein sequence ID" value="SEK48946.1"/>
    <property type="molecule type" value="Genomic_DNA"/>
</dbReference>
<reference evidence="4" key="1">
    <citation type="submission" date="2016-10" db="EMBL/GenBank/DDBJ databases">
        <authorList>
            <person name="Varghese N."/>
            <person name="Submissions S."/>
        </authorList>
    </citation>
    <scope>NUCLEOTIDE SEQUENCE [LARGE SCALE GENOMIC DNA]</scope>
    <source>
        <strain evidence="4">CGMCC 1.9150</strain>
    </source>
</reference>
<name>A0A1H7HEZ1_9GAMM</name>
<dbReference type="Pfam" id="PF05721">
    <property type="entry name" value="PhyH"/>
    <property type="match status" value="1"/>
</dbReference>
<keyword evidence="2" id="KW-0408">Iron</keyword>
<accession>A0A1H7HEZ1</accession>
<keyword evidence="3" id="KW-0223">Dioxygenase</keyword>
<dbReference type="AlphaFoldDB" id="A0A1H7HEZ1"/>
<evidence type="ECO:0000256" key="2">
    <source>
        <dbReference type="ARBA" id="ARBA00023004"/>
    </source>
</evidence>
<keyword evidence="1" id="KW-0479">Metal-binding</keyword>
<dbReference type="Proteomes" id="UP000198807">
    <property type="component" value="Unassembled WGS sequence"/>
</dbReference>
<dbReference type="PANTHER" id="PTHR20883:SF15">
    <property type="entry name" value="PHYTANOYL-COA DIOXYGENASE DOMAIN-CONTAINING PROTEIN 1"/>
    <property type="match status" value="1"/>
</dbReference>